<proteinExistence type="predicted"/>
<name>T1B404_9ZZZZ</name>
<sequence>MALFVFRGRDRRGALVTGQREADGPEAVASQLLTVGITPVEIRARAPEPTWWVALKKAWPGRRVSLDDLILFSRQMHVLIRAGVPINQDLDNLAQSTRVGALKEALRSLLG</sequence>
<evidence type="ECO:0000313" key="1">
    <source>
        <dbReference type="EMBL" id="EQD49070.1"/>
    </source>
</evidence>
<dbReference type="PANTHER" id="PTHR30012">
    <property type="entry name" value="GENERAL SECRETION PATHWAY PROTEIN"/>
    <property type="match status" value="1"/>
</dbReference>
<reference evidence="1" key="2">
    <citation type="journal article" date="2014" name="ISME J.">
        <title>Microbial stratification in low pH oxic and suboxic macroscopic growths along an acid mine drainage.</title>
        <authorList>
            <person name="Mendez-Garcia C."/>
            <person name="Mesa V."/>
            <person name="Sprenger R.R."/>
            <person name="Richter M."/>
            <person name="Diez M.S."/>
            <person name="Solano J."/>
            <person name="Bargiela R."/>
            <person name="Golyshina O.V."/>
            <person name="Manteca A."/>
            <person name="Ramos J.L."/>
            <person name="Gallego J.R."/>
            <person name="Llorente I."/>
            <person name="Martins Dos Santos V.A."/>
            <person name="Jensen O.N."/>
            <person name="Pelaez A.I."/>
            <person name="Sanchez J."/>
            <person name="Ferrer M."/>
        </authorList>
    </citation>
    <scope>NUCLEOTIDE SEQUENCE</scope>
</reference>
<dbReference type="InterPro" id="IPR042094">
    <property type="entry name" value="T2SS_GspF_sf"/>
</dbReference>
<comment type="caution">
    <text evidence="1">The sequence shown here is derived from an EMBL/GenBank/DDBJ whole genome shotgun (WGS) entry which is preliminary data.</text>
</comment>
<feature type="non-terminal residue" evidence="1">
    <location>
        <position position="111"/>
    </location>
</feature>
<dbReference type="AlphaFoldDB" id="T1B404"/>
<dbReference type="EMBL" id="AUZZ01005578">
    <property type="protein sequence ID" value="EQD49070.1"/>
    <property type="molecule type" value="Genomic_DNA"/>
</dbReference>
<gene>
    <name evidence="1" type="ORF">B2A_07769</name>
</gene>
<reference evidence="1" key="1">
    <citation type="submission" date="2013-08" db="EMBL/GenBank/DDBJ databases">
        <authorList>
            <person name="Mendez C."/>
            <person name="Richter M."/>
            <person name="Ferrer M."/>
            <person name="Sanchez J."/>
        </authorList>
    </citation>
    <scope>NUCLEOTIDE SEQUENCE</scope>
</reference>
<dbReference type="PANTHER" id="PTHR30012:SF4">
    <property type="entry name" value="MSHA BIOGENESIS PROTEIN MSHG"/>
    <property type="match status" value="1"/>
</dbReference>
<organism evidence="1">
    <name type="scientific">mine drainage metagenome</name>
    <dbReference type="NCBI Taxonomy" id="410659"/>
    <lineage>
        <taxon>unclassified sequences</taxon>
        <taxon>metagenomes</taxon>
        <taxon>ecological metagenomes</taxon>
    </lineage>
</organism>
<accession>T1B404</accession>
<protein>
    <submittedName>
        <fullName evidence="1">Type II secretion system protein</fullName>
    </submittedName>
</protein>
<dbReference type="GO" id="GO:0005886">
    <property type="term" value="C:plasma membrane"/>
    <property type="evidence" value="ECO:0007669"/>
    <property type="project" value="TreeGrafter"/>
</dbReference>
<dbReference type="GO" id="GO:0015628">
    <property type="term" value="P:protein secretion by the type II secretion system"/>
    <property type="evidence" value="ECO:0007669"/>
    <property type="project" value="TreeGrafter"/>
</dbReference>
<dbReference type="InterPro" id="IPR003004">
    <property type="entry name" value="GspF/PilC"/>
</dbReference>
<dbReference type="Gene3D" id="1.20.81.30">
    <property type="entry name" value="Type II secretion system (T2SS), domain F"/>
    <property type="match status" value="1"/>
</dbReference>